<evidence type="ECO:0000313" key="3">
    <source>
        <dbReference type="EMBL" id="MCW1887172.1"/>
    </source>
</evidence>
<reference evidence="3 4" key="1">
    <citation type="submission" date="2022-10" db="EMBL/GenBank/DDBJ databases">
        <title>Luteolibacter flavescens strain MCCC 1K03193, whole genome shotgun sequencing project.</title>
        <authorList>
            <person name="Zhao G."/>
            <person name="Shen L."/>
        </authorList>
    </citation>
    <scope>NUCLEOTIDE SEQUENCE [LARGE SCALE GENOMIC DNA]</scope>
    <source>
        <strain evidence="3 4">MCCC 1K03193</strain>
    </source>
</reference>
<accession>A0ABT3FUB3</accession>
<proteinExistence type="predicted"/>
<feature type="domain" description="Autotransporter" evidence="2">
    <location>
        <begin position="157"/>
        <end position="431"/>
    </location>
</feature>
<evidence type="ECO:0000313" key="4">
    <source>
        <dbReference type="Proteomes" id="UP001207930"/>
    </source>
</evidence>
<dbReference type="RefSeq" id="WP_264503127.1">
    <property type="nucleotide sequence ID" value="NZ_JAPDDS010000015.1"/>
</dbReference>
<sequence>MSYPFTSALQNTPVISGFDGGLVNSEYASYTPGSGTITTTQNGVDDWLIVTISGIGRGDHTVTADSGPGQLTEWTLDGGITDVGIIVGGGLDGPVTSSVASSTIGLTRSMTRDVGNRLFRMRTGIRPETPQAVAAPSYSAKGGAKGGSAKGTDIVTYKTCPWEVYGQIYYTHDDQDAQFTRTPGVVGGPNGGLLMLHPGTKSEIFGGNVGIDYEINKNWAVGFAVSAAKTDIDLGSVGDVDVDSWALIPYVSYYQPSVFGSADFYADLMYAYGDHDYDLSSGGVFGSTDGNTHQLEFTTGLNFRNGGLVHGPYGVVRWIDGEIDAHAFSGGFDTDLESVATQLGYQVSYPVSMGSGTLVPQARVAWEHEFEGDLGTVGGVTLGEVDEDIAVLGTGIGYYLSCGWNVVLDYEARLGSESQSHYVGLKAGYEF</sequence>
<evidence type="ECO:0000256" key="1">
    <source>
        <dbReference type="SAM" id="MobiDB-lite"/>
    </source>
</evidence>
<protein>
    <submittedName>
        <fullName evidence="3">Autotransporter outer membrane beta-barrel domain-containing protein</fullName>
    </submittedName>
</protein>
<dbReference type="SMART" id="SM00869">
    <property type="entry name" value="Autotransporter"/>
    <property type="match status" value="1"/>
</dbReference>
<dbReference type="PROSITE" id="PS51208">
    <property type="entry name" value="AUTOTRANSPORTER"/>
    <property type="match status" value="1"/>
</dbReference>
<dbReference type="InterPro" id="IPR005546">
    <property type="entry name" value="Autotransporte_beta"/>
</dbReference>
<gene>
    <name evidence="3" type="ORF">OKA04_20705</name>
</gene>
<dbReference type="EMBL" id="JAPDDS010000015">
    <property type="protein sequence ID" value="MCW1887172.1"/>
    <property type="molecule type" value="Genomic_DNA"/>
</dbReference>
<dbReference type="Pfam" id="PF03797">
    <property type="entry name" value="Autotransporter"/>
    <property type="match status" value="1"/>
</dbReference>
<dbReference type="InterPro" id="IPR036709">
    <property type="entry name" value="Autotransporte_beta_dom_sf"/>
</dbReference>
<dbReference type="Proteomes" id="UP001207930">
    <property type="component" value="Unassembled WGS sequence"/>
</dbReference>
<dbReference type="SUPFAM" id="SSF103515">
    <property type="entry name" value="Autotransporter"/>
    <property type="match status" value="1"/>
</dbReference>
<organism evidence="3 4">
    <name type="scientific">Luteolibacter flavescens</name>
    <dbReference type="NCBI Taxonomy" id="1859460"/>
    <lineage>
        <taxon>Bacteria</taxon>
        <taxon>Pseudomonadati</taxon>
        <taxon>Verrucomicrobiota</taxon>
        <taxon>Verrucomicrobiia</taxon>
        <taxon>Verrucomicrobiales</taxon>
        <taxon>Verrucomicrobiaceae</taxon>
        <taxon>Luteolibacter</taxon>
    </lineage>
</organism>
<evidence type="ECO:0000259" key="2">
    <source>
        <dbReference type="PROSITE" id="PS51208"/>
    </source>
</evidence>
<keyword evidence="4" id="KW-1185">Reference proteome</keyword>
<name>A0ABT3FUB3_9BACT</name>
<feature type="region of interest" description="Disordered" evidence="1">
    <location>
        <begin position="130"/>
        <end position="149"/>
    </location>
</feature>
<comment type="caution">
    <text evidence="3">The sequence shown here is derived from an EMBL/GenBank/DDBJ whole genome shotgun (WGS) entry which is preliminary data.</text>
</comment>
<dbReference type="Gene3D" id="2.40.128.130">
    <property type="entry name" value="Autotransporter beta-domain"/>
    <property type="match status" value="1"/>
</dbReference>